<sequence>MPVSSLSSLIQSIKFSKLVDSIADEWYRFDPENQVITVDLKSTIKCCLILRHYRGDFKKDIRLNTTVYSSKLFKRENGRDGEEAFGVSKAYCSE</sequence>
<dbReference type="AlphaFoldDB" id="A0A7J7LBB4"/>
<gene>
    <name evidence="1" type="ORF">GIB67_009686</name>
</gene>
<dbReference type="EMBL" id="JACGCM010002435">
    <property type="protein sequence ID" value="KAF6139839.1"/>
    <property type="molecule type" value="Genomic_DNA"/>
</dbReference>
<protein>
    <submittedName>
        <fullName evidence="1">Uncharacterized protein</fullName>
    </submittedName>
</protein>
<comment type="caution">
    <text evidence="1">The sequence shown here is derived from an EMBL/GenBank/DDBJ whole genome shotgun (WGS) entry which is preliminary data.</text>
</comment>
<organism evidence="1 2">
    <name type="scientific">Kingdonia uniflora</name>
    <dbReference type="NCBI Taxonomy" id="39325"/>
    <lineage>
        <taxon>Eukaryota</taxon>
        <taxon>Viridiplantae</taxon>
        <taxon>Streptophyta</taxon>
        <taxon>Embryophyta</taxon>
        <taxon>Tracheophyta</taxon>
        <taxon>Spermatophyta</taxon>
        <taxon>Magnoliopsida</taxon>
        <taxon>Ranunculales</taxon>
        <taxon>Circaeasteraceae</taxon>
        <taxon>Kingdonia</taxon>
    </lineage>
</organism>
<proteinExistence type="predicted"/>
<evidence type="ECO:0000313" key="1">
    <source>
        <dbReference type="EMBL" id="KAF6139839.1"/>
    </source>
</evidence>
<accession>A0A7J7LBB4</accession>
<name>A0A7J7LBB4_9MAGN</name>
<reference evidence="1 2" key="1">
    <citation type="journal article" date="2020" name="IScience">
        <title>Genome Sequencing of the Endangered Kingdonia uniflora (Circaeasteraceae, Ranunculales) Reveals Potential Mechanisms of Evolutionary Specialization.</title>
        <authorList>
            <person name="Sun Y."/>
            <person name="Deng T."/>
            <person name="Zhang A."/>
            <person name="Moore M.J."/>
            <person name="Landis J.B."/>
            <person name="Lin N."/>
            <person name="Zhang H."/>
            <person name="Zhang X."/>
            <person name="Huang J."/>
            <person name="Zhang X."/>
            <person name="Sun H."/>
            <person name="Wang H."/>
        </authorList>
    </citation>
    <scope>NUCLEOTIDE SEQUENCE [LARGE SCALE GENOMIC DNA]</scope>
    <source>
        <strain evidence="1">TB1705</strain>
        <tissue evidence="1">Leaf</tissue>
    </source>
</reference>
<evidence type="ECO:0000313" key="2">
    <source>
        <dbReference type="Proteomes" id="UP000541444"/>
    </source>
</evidence>
<dbReference type="Proteomes" id="UP000541444">
    <property type="component" value="Unassembled WGS sequence"/>
</dbReference>
<keyword evidence="2" id="KW-1185">Reference proteome</keyword>